<dbReference type="HOGENOM" id="CLU_051469_2_0_9"/>
<evidence type="ECO:0000313" key="2">
    <source>
        <dbReference type="EMBL" id="ACR72034.1"/>
    </source>
</evidence>
<dbReference type="AlphaFoldDB" id="C4Z0C1"/>
<keyword evidence="1" id="KW-1133">Transmembrane helix</keyword>
<gene>
    <name evidence="2" type="ordered locus">EUBELI_01033</name>
</gene>
<feature type="transmembrane region" description="Helical" evidence="1">
    <location>
        <begin position="268"/>
        <end position="284"/>
    </location>
</feature>
<name>C4Z0C1_LACE2</name>
<dbReference type="EMBL" id="CP001104">
    <property type="protein sequence ID" value="ACR72034.1"/>
    <property type="molecule type" value="Genomic_DNA"/>
</dbReference>
<keyword evidence="1" id="KW-0812">Transmembrane</keyword>
<dbReference type="RefSeq" id="WP_012739269.1">
    <property type="nucleotide sequence ID" value="NC_012778.1"/>
</dbReference>
<feature type="transmembrane region" description="Helical" evidence="1">
    <location>
        <begin position="181"/>
        <end position="198"/>
    </location>
</feature>
<reference evidence="2 3" key="1">
    <citation type="journal article" date="2009" name="Proc. Natl. Acad. Sci. U.S.A.">
        <title>Characterizing a model human gut microbiota composed of members of its two dominant bacterial phyla.</title>
        <authorList>
            <person name="Mahowald M.A."/>
            <person name="Rey F.E."/>
            <person name="Seedorf H."/>
            <person name="Turnbaugh P.J."/>
            <person name="Fulton R.S."/>
            <person name="Wollam A."/>
            <person name="Shah N."/>
            <person name="Wang C."/>
            <person name="Magrini V."/>
            <person name="Wilson R.K."/>
            <person name="Cantarel B.L."/>
            <person name="Coutinho P.M."/>
            <person name="Henrissat B."/>
            <person name="Crock L.W."/>
            <person name="Russell A."/>
            <person name="Verberkmoes N.C."/>
            <person name="Hettich R.L."/>
            <person name="Gordon J.I."/>
        </authorList>
    </citation>
    <scope>NUCLEOTIDE SEQUENCE [LARGE SCALE GENOMIC DNA]</scope>
    <source>
        <strain evidence="3">ATCC 27750 / DSM 3376 / VPI C15-48 / C15-B4</strain>
    </source>
</reference>
<keyword evidence="1" id="KW-0472">Membrane</keyword>
<feature type="transmembrane region" description="Helical" evidence="1">
    <location>
        <begin position="26"/>
        <end position="48"/>
    </location>
</feature>
<dbReference type="STRING" id="515620.EUBELI_01033"/>
<proteinExistence type="predicted"/>
<evidence type="ECO:0000313" key="3">
    <source>
        <dbReference type="Proteomes" id="UP000001476"/>
    </source>
</evidence>
<accession>C4Z0C1</accession>
<dbReference type="Proteomes" id="UP000001476">
    <property type="component" value="Chromosome"/>
</dbReference>
<dbReference type="KEGG" id="eel:EUBELI_01033"/>
<protein>
    <submittedName>
        <fullName evidence="2">Spermidine/putrescine transport system permease protein</fullName>
    </submittedName>
</protein>
<feature type="transmembrane region" description="Helical" evidence="1">
    <location>
        <begin position="60"/>
        <end position="83"/>
    </location>
</feature>
<feature type="transmembrane region" description="Helical" evidence="1">
    <location>
        <begin position="95"/>
        <end position="113"/>
    </location>
</feature>
<evidence type="ECO:0000256" key="1">
    <source>
        <dbReference type="SAM" id="Phobius"/>
    </source>
</evidence>
<sequence length="287" mass="32299">MISILLLLLFIFSALSVPVCEGVISGLYLFGIKVFPGLFISFILTGMLVRILEYKGTKSIVILVLAGIMTGFPNGAYICSWYKKNNPDSRFTDRLAGLINIPSPAFLISYVYINILERKISLVIFLLVTYIPVILCSIILLLKYNHKQRNEKNLSQNLNFRKLFKIFEESVNASVETTLKLGVYIILFSVIISIMQCIPIKGFINKMLAGSLEISNGLCIIKQSDLPYIFRLSAIVFLDAFGGICTIMQTKCVCGQYISIKKYICQKMILCIVTQIILILTYVLKLI</sequence>
<dbReference type="GeneID" id="41355759"/>
<organism evidence="2 3">
    <name type="scientific">Lachnospira eligens (strain ATCC 27750 / DSM 3376 / VPI C15-48 / C15-B4)</name>
    <name type="common">Eubacterium eligens</name>
    <dbReference type="NCBI Taxonomy" id="515620"/>
    <lineage>
        <taxon>Bacteria</taxon>
        <taxon>Bacillati</taxon>
        <taxon>Bacillota</taxon>
        <taxon>Clostridia</taxon>
        <taxon>Lachnospirales</taxon>
        <taxon>Lachnospiraceae</taxon>
        <taxon>Lachnospira</taxon>
    </lineage>
</organism>
<feature type="transmembrane region" description="Helical" evidence="1">
    <location>
        <begin position="120"/>
        <end position="142"/>
    </location>
</feature>
<keyword evidence="3" id="KW-1185">Reference proteome</keyword>